<dbReference type="EMBL" id="BNCD01000019">
    <property type="protein sequence ID" value="GHH85600.1"/>
    <property type="molecule type" value="Genomic_DNA"/>
</dbReference>
<dbReference type="PANTHER" id="PTHR46796">
    <property type="entry name" value="HTH-TYPE TRANSCRIPTIONAL ACTIVATOR RHAS-RELATED"/>
    <property type="match status" value="1"/>
</dbReference>
<dbReference type="InterPro" id="IPR050204">
    <property type="entry name" value="AraC_XylS_family_regulators"/>
</dbReference>
<feature type="region of interest" description="Disordered" evidence="4">
    <location>
        <begin position="302"/>
        <end position="332"/>
    </location>
</feature>
<evidence type="ECO:0000313" key="7">
    <source>
        <dbReference type="Proteomes" id="UP000603708"/>
    </source>
</evidence>
<keyword evidence="2" id="KW-0238">DNA-binding</keyword>
<dbReference type="SMART" id="SM00342">
    <property type="entry name" value="HTH_ARAC"/>
    <property type="match status" value="1"/>
</dbReference>
<feature type="domain" description="HTH araC/xylS-type" evidence="5">
    <location>
        <begin position="214"/>
        <end position="315"/>
    </location>
</feature>
<dbReference type="InterPro" id="IPR018062">
    <property type="entry name" value="HTH_AraC-typ_CS"/>
</dbReference>
<keyword evidence="1" id="KW-0805">Transcription regulation</keyword>
<dbReference type="PANTHER" id="PTHR46796:SF6">
    <property type="entry name" value="ARAC SUBFAMILY"/>
    <property type="match status" value="1"/>
</dbReference>
<dbReference type="GO" id="GO:0003700">
    <property type="term" value="F:DNA-binding transcription factor activity"/>
    <property type="evidence" value="ECO:0007669"/>
    <property type="project" value="InterPro"/>
</dbReference>
<protein>
    <submittedName>
        <fullName evidence="6">AraC family transcriptional regulator</fullName>
    </submittedName>
</protein>
<accession>A0A919L5J5</accession>
<evidence type="ECO:0000256" key="4">
    <source>
        <dbReference type="SAM" id="MobiDB-lite"/>
    </source>
</evidence>
<dbReference type="PROSITE" id="PS01124">
    <property type="entry name" value="HTH_ARAC_FAMILY_2"/>
    <property type="match status" value="1"/>
</dbReference>
<dbReference type="Gene3D" id="1.10.10.60">
    <property type="entry name" value="Homeodomain-like"/>
    <property type="match status" value="1"/>
</dbReference>
<reference evidence="6" key="2">
    <citation type="submission" date="2020-09" db="EMBL/GenBank/DDBJ databases">
        <authorList>
            <person name="Sun Q."/>
            <person name="Ohkuma M."/>
        </authorList>
    </citation>
    <scope>NUCLEOTIDE SEQUENCE</scope>
    <source>
        <strain evidence="6">JCM 5069</strain>
    </source>
</reference>
<gene>
    <name evidence="6" type="ORF">GCM10018793_54240</name>
</gene>
<evidence type="ECO:0000256" key="3">
    <source>
        <dbReference type="ARBA" id="ARBA00023163"/>
    </source>
</evidence>
<sequence>MLRESVFRTADLPAEHRFEGFRECMVKTMFPQDLHSERPGAFRAELRVLEMGGVRVWPAAIQPVRFVRTPRLIRESDPELYHLTLPLQGTVGITQDGRQGRHHAQEMYIVDSSRPFDCVTTEMTGVGLEVPRNRVPLPPARVERLLTGRLPAHEGVGALLAGLLTQLASGGPYLPSDGPRLERVVIDLFCATLAHHLDAEDRLAPETRGRTLTLRIRTFVESRLHDPELAPPAIAAAHHISVSYLHRLFRAEGTTVAAMIRRRRLERAHHDLGDPALARTPIHAIAARWGFKSHADFTRSYRNTYGTSPREHRRRCLHQTPRPARTEEGEAA</sequence>
<dbReference type="GO" id="GO:0043565">
    <property type="term" value="F:sequence-specific DNA binding"/>
    <property type="evidence" value="ECO:0007669"/>
    <property type="project" value="InterPro"/>
</dbReference>
<organism evidence="6 7">
    <name type="scientific">Streptomyces sulfonofaciens</name>
    <dbReference type="NCBI Taxonomy" id="68272"/>
    <lineage>
        <taxon>Bacteria</taxon>
        <taxon>Bacillati</taxon>
        <taxon>Actinomycetota</taxon>
        <taxon>Actinomycetes</taxon>
        <taxon>Kitasatosporales</taxon>
        <taxon>Streptomycetaceae</taxon>
        <taxon>Streptomyces</taxon>
    </lineage>
</organism>
<proteinExistence type="predicted"/>
<evidence type="ECO:0000256" key="1">
    <source>
        <dbReference type="ARBA" id="ARBA00023015"/>
    </source>
</evidence>
<evidence type="ECO:0000259" key="5">
    <source>
        <dbReference type="PROSITE" id="PS01124"/>
    </source>
</evidence>
<dbReference type="SUPFAM" id="SSF46689">
    <property type="entry name" value="Homeodomain-like"/>
    <property type="match status" value="1"/>
</dbReference>
<evidence type="ECO:0000256" key="2">
    <source>
        <dbReference type="ARBA" id="ARBA00023125"/>
    </source>
</evidence>
<keyword evidence="3" id="KW-0804">Transcription</keyword>
<dbReference type="Pfam" id="PF14525">
    <property type="entry name" value="AraC_binding_2"/>
    <property type="match status" value="1"/>
</dbReference>
<dbReference type="AlphaFoldDB" id="A0A919L5J5"/>
<reference evidence="6" key="1">
    <citation type="journal article" date="2014" name="Int. J. Syst. Evol. Microbiol.">
        <title>Complete genome sequence of Corynebacterium casei LMG S-19264T (=DSM 44701T), isolated from a smear-ripened cheese.</title>
        <authorList>
            <consortium name="US DOE Joint Genome Institute (JGI-PGF)"/>
            <person name="Walter F."/>
            <person name="Albersmeier A."/>
            <person name="Kalinowski J."/>
            <person name="Ruckert C."/>
        </authorList>
    </citation>
    <scope>NUCLEOTIDE SEQUENCE</scope>
    <source>
        <strain evidence="6">JCM 5069</strain>
    </source>
</reference>
<name>A0A919L5J5_9ACTN</name>
<evidence type="ECO:0000313" key="6">
    <source>
        <dbReference type="EMBL" id="GHH85600.1"/>
    </source>
</evidence>
<dbReference type="InterPro" id="IPR018060">
    <property type="entry name" value="HTH_AraC"/>
</dbReference>
<keyword evidence="7" id="KW-1185">Reference proteome</keyword>
<dbReference type="PROSITE" id="PS00041">
    <property type="entry name" value="HTH_ARAC_FAMILY_1"/>
    <property type="match status" value="1"/>
</dbReference>
<dbReference type="Pfam" id="PF12833">
    <property type="entry name" value="HTH_18"/>
    <property type="match status" value="1"/>
</dbReference>
<dbReference type="Proteomes" id="UP000603708">
    <property type="component" value="Unassembled WGS sequence"/>
</dbReference>
<dbReference type="InterPro" id="IPR035418">
    <property type="entry name" value="AraC-bd_2"/>
</dbReference>
<comment type="caution">
    <text evidence="6">The sequence shown here is derived from an EMBL/GenBank/DDBJ whole genome shotgun (WGS) entry which is preliminary data.</text>
</comment>
<dbReference type="InterPro" id="IPR009057">
    <property type="entry name" value="Homeodomain-like_sf"/>
</dbReference>